<proteinExistence type="predicted"/>
<protein>
    <submittedName>
        <fullName evidence="8">Uncharacterized protein</fullName>
    </submittedName>
</protein>
<dbReference type="Gene3D" id="4.10.280.10">
    <property type="entry name" value="Helix-loop-helix DNA-binding domain"/>
    <property type="match status" value="1"/>
</dbReference>
<evidence type="ECO:0000256" key="5">
    <source>
        <dbReference type="ARBA" id="ARBA00023163"/>
    </source>
</evidence>
<feature type="compositionally biased region" description="Basic and acidic residues" evidence="7">
    <location>
        <begin position="52"/>
        <end position="66"/>
    </location>
</feature>
<comment type="subcellular location">
    <subcellularLocation>
        <location evidence="1">Nucleus</location>
    </subcellularLocation>
</comment>
<keyword evidence="3" id="KW-0238">DNA-binding</keyword>
<feature type="compositionally biased region" description="Basic and acidic residues" evidence="7">
    <location>
        <begin position="125"/>
        <end position="136"/>
    </location>
</feature>
<feature type="region of interest" description="Disordered" evidence="7">
    <location>
        <begin position="52"/>
        <end position="77"/>
    </location>
</feature>
<dbReference type="Proteomes" id="UP000694382">
    <property type="component" value="Unassembled WGS sequence"/>
</dbReference>
<reference evidence="8" key="1">
    <citation type="submission" date="2025-08" db="UniProtKB">
        <authorList>
            <consortium name="Ensembl"/>
        </authorList>
    </citation>
    <scope>IDENTIFICATION</scope>
</reference>
<evidence type="ECO:0000256" key="4">
    <source>
        <dbReference type="ARBA" id="ARBA00023159"/>
    </source>
</evidence>
<sequence length="242" mass="27230">MEKKWGKIRKNLGKNGEKFGKKWRKIWKKLGENGNKMGLKWGKLGKIEKNRGKIGEKLGKNREKMGKNGGKISKNFGENWGKLEKNWELNGENWGKLGEKLGKNWEKIEKKWGKNWGKNGKKKENRATRHGHEVRHPLSPTSPPPKEGRQANNEEPLRRLGINAGLQGAGQDGAAAHSKRQGTKLLILHQAGRSSLSLEQQVRERNLNPKAACLKRLEEEKVTSEPPPLALAGSRGEKLGKN</sequence>
<evidence type="ECO:0000256" key="6">
    <source>
        <dbReference type="ARBA" id="ARBA00023242"/>
    </source>
</evidence>
<keyword evidence="2" id="KW-0805">Transcription regulation</keyword>
<keyword evidence="6" id="KW-0539">Nucleus</keyword>
<dbReference type="GO" id="GO:0046983">
    <property type="term" value="F:protein dimerization activity"/>
    <property type="evidence" value="ECO:0007669"/>
    <property type="project" value="InterPro"/>
</dbReference>
<evidence type="ECO:0000256" key="1">
    <source>
        <dbReference type="ARBA" id="ARBA00004123"/>
    </source>
</evidence>
<name>A0A8U8B693_GEOPR</name>
<keyword evidence="9" id="KW-1185">Reference proteome</keyword>
<keyword evidence="4" id="KW-0010">Activator</keyword>
<dbReference type="GO" id="GO:0005634">
    <property type="term" value="C:nucleus"/>
    <property type="evidence" value="ECO:0007669"/>
    <property type="project" value="UniProtKB-SubCell"/>
</dbReference>
<evidence type="ECO:0000313" key="8">
    <source>
        <dbReference type="Ensembl" id="ENSCPVP00000025023.1"/>
    </source>
</evidence>
<dbReference type="GO" id="GO:0000981">
    <property type="term" value="F:DNA-binding transcription factor activity, RNA polymerase II-specific"/>
    <property type="evidence" value="ECO:0007669"/>
    <property type="project" value="TreeGrafter"/>
</dbReference>
<dbReference type="Ensembl" id="ENSCPVT00000026232.1">
    <property type="protein sequence ID" value="ENSCPVP00000025023.1"/>
    <property type="gene ID" value="ENSCPVG00000016822.1"/>
</dbReference>
<accession>A0A8U8B693</accession>
<dbReference type="InterPro" id="IPR051098">
    <property type="entry name" value="NeuroDiff_E-box_TFs"/>
</dbReference>
<dbReference type="GO" id="GO:0000978">
    <property type="term" value="F:RNA polymerase II cis-regulatory region sequence-specific DNA binding"/>
    <property type="evidence" value="ECO:0007669"/>
    <property type="project" value="TreeGrafter"/>
</dbReference>
<evidence type="ECO:0000256" key="3">
    <source>
        <dbReference type="ARBA" id="ARBA00023125"/>
    </source>
</evidence>
<dbReference type="GO" id="GO:0005667">
    <property type="term" value="C:transcription regulator complex"/>
    <property type="evidence" value="ECO:0007669"/>
    <property type="project" value="TreeGrafter"/>
</dbReference>
<evidence type="ECO:0000256" key="7">
    <source>
        <dbReference type="SAM" id="MobiDB-lite"/>
    </source>
</evidence>
<evidence type="ECO:0000313" key="9">
    <source>
        <dbReference type="Proteomes" id="UP000694382"/>
    </source>
</evidence>
<dbReference type="GO" id="GO:0000785">
    <property type="term" value="C:chromatin"/>
    <property type="evidence" value="ECO:0007669"/>
    <property type="project" value="TreeGrafter"/>
</dbReference>
<organism evidence="8 9">
    <name type="scientific">Geospiza parvula</name>
    <name type="common">Small tree-finch</name>
    <name type="synonym">Camarhynchus parvulus</name>
    <dbReference type="NCBI Taxonomy" id="87175"/>
    <lineage>
        <taxon>Eukaryota</taxon>
        <taxon>Metazoa</taxon>
        <taxon>Chordata</taxon>
        <taxon>Craniata</taxon>
        <taxon>Vertebrata</taxon>
        <taxon>Euteleostomi</taxon>
        <taxon>Archelosauria</taxon>
        <taxon>Archosauria</taxon>
        <taxon>Dinosauria</taxon>
        <taxon>Saurischia</taxon>
        <taxon>Theropoda</taxon>
        <taxon>Coelurosauria</taxon>
        <taxon>Aves</taxon>
        <taxon>Neognathae</taxon>
        <taxon>Neoaves</taxon>
        <taxon>Telluraves</taxon>
        <taxon>Australaves</taxon>
        <taxon>Passeriformes</taxon>
        <taxon>Thraupidae</taxon>
        <taxon>Camarhynchus</taxon>
    </lineage>
</organism>
<feature type="region of interest" description="Disordered" evidence="7">
    <location>
        <begin position="110"/>
        <end position="180"/>
    </location>
</feature>
<dbReference type="InterPro" id="IPR036638">
    <property type="entry name" value="HLH_DNA-bd_sf"/>
</dbReference>
<reference evidence="8" key="2">
    <citation type="submission" date="2025-09" db="UniProtKB">
        <authorList>
            <consortium name="Ensembl"/>
        </authorList>
    </citation>
    <scope>IDENTIFICATION</scope>
</reference>
<dbReference type="AlphaFoldDB" id="A0A8U8B693"/>
<evidence type="ECO:0000256" key="2">
    <source>
        <dbReference type="ARBA" id="ARBA00023015"/>
    </source>
</evidence>
<feature type="region of interest" description="Disordered" evidence="7">
    <location>
        <begin position="217"/>
        <end position="242"/>
    </location>
</feature>
<dbReference type="PANTHER" id="PTHR11793">
    <property type="entry name" value="BASIC HELIX-LOOP-HELIX TRANSCRIPTION FACTOR"/>
    <property type="match status" value="1"/>
</dbReference>
<dbReference type="PANTHER" id="PTHR11793:SF10">
    <property type="entry name" value="TRANSCRIPTION FACTOR 4"/>
    <property type="match status" value="1"/>
</dbReference>
<keyword evidence="5" id="KW-0804">Transcription</keyword>